<dbReference type="Proteomes" id="UP000239917">
    <property type="component" value="Unassembled WGS sequence"/>
</dbReference>
<protein>
    <submittedName>
        <fullName evidence="1">Uncharacterized protein</fullName>
    </submittedName>
</protein>
<dbReference type="RefSeq" id="WP_104321616.1">
    <property type="nucleotide sequence ID" value="NZ_PSSX01000006.1"/>
</dbReference>
<gene>
    <name evidence="1" type="ORF">KEHDKFFH_09010</name>
</gene>
<comment type="caution">
    <text evidence="1">The sequence shown here is derived from an EMBL/GenBank/DDBJ whole genome shotgun (WGS) entry which is preliminary data.</text>
</comment>
<keyword evidence="2" id="KW-1185">Reference proteome</keyword>
<sequence>MTTTRKASIQTPFLLRRKLIVEGLEESQWDDFLYDLNHHPCVDFAELKNTNQLWLAYDGSHWSVDELLASITSHGGRLKAGWWTRRKLAWYRFTDDNVRANARHEPHCCSKIPPMKRK</sequence>
<proteinExistence type="predicted"/>
<accession>A0A2S5ZAK5</accession>
<dbReference type="EMBL" id="PSSX01000006">
    <property type="protein sequence ID" value="PPI84410.1"/>
    <property type="molecule type" value="Genomic_DNA"/>
</dbReference>
<evidence type="ECO:0000313" key="2">
    <source>
        <dbReference type="Proteomes" id="UP000239917"/>
    </source>
</evidence>
<name>A0A2S5ZAK5_9GAMM</name>
<organism evidence="1 2">
    <name type="scientific">Marinobacter maroccanus</name>
    <dbReference type="NCBI Taxonomy" id="2055143"/>
    <lineage>
        <taxon>Bacteria</taxon>
        <taxon>Pseudomonadati</taxon>
        <taxon>Pseudomonadota</taxon>
        <taxon>Gammaproteobacteria</taxon>
        <taxon>Pseudomonadales</taxon>
        <taxon>Marinobacteraceae</taxon>
        <taxon>Marinobacter</taxon>
    </lineage>
</organism>
<dbReference type="OrthoDB" id="5822659at2"/>
<evidence type="ECO:0000313" key="1">
    <source>
        <dbReference type="EMBL" id="PPI84410.1"/>
    </source>
</evidence>
<dbReference type="AlphaFoldDB" id="A0A2S5ZAK5"/>
<reference evidence="1 2" key="1">
    <citation type="submission" date="2018-01" db="EMBL/GenBank/DDBJ databases">
        <title>Complete genome sequences of the type strains of Marinobacter flavimaris and Marinobacter maroccanus.</title>
        <authorList>
            <person name="Palau M."/>
            <person name="Boujida N."/>
            <person name="Manresa A."/>
            <person name="Minana-Galbis D."/>
        </authorList>
    </citation>
    <scope>NUCLEOTIDE SEQUENCE [LARGE SCALE GENOMIC DNA]</scope>
    <source>
        <strain evidence="1 2">N4</strain>
    </source>
</reference>